<keyword evidence="1" id="KW-0732">Signal</keyword>
<evidence type="ECO:0000256" key="1">
    <source>
        <dbReference type="SAM" id="SignalP"/>
    </source>
</evidence>
<gene>
    <name evidence="2" type="ORF">AVDCRST_MAG39-1834</name>
</gene>
<dbReference type="InterPro" id="IPR024409">
    <property type="entry name" value="DUF3833"/>
</dbReference>
<dbReference type="EMBL" id="CADCVW010000073">
    <property type="protein sequence ID" value="CAA9508158.1"/>
    <property type="molecule type" value="Genomic_DNA"/>
</dbReference>
<sequence>MRLAALLPLLAATSLVSACVSPASTKGLRTARPVFAVEHFFAGCLRGEGRLRQIFADAQAVAVDSRGRTEPDGTVVLDQEIRRGARPPERRQWRLRPAGAGRWTGTLSDAAGPVAARVRGNELRLSFPLSRLLRMEQFLYLRPGGQIADNRATVRGLGVPVAALDEVISRKDCGNG</sequence>
<reference evidence="2" key="1">
    <citation type="submission" date="2020-02" db="EMBL/GenBank/DDBJ databases">
        <authorList>
            <person name="Meier V. D."/>
        </authorList>
    </citation>
    <scope>NUCLEOTIDE SEQUENCE</scope>
    <source>
        <strain evidence="2">AVDCRST_MAG39</strain>
    </source>
</reference>
<dbReference type="PROSITE" id="PS51257">
    <property type="entry name" value="PROKAR_LIPOPROTEIN"/>
    <property type="match status" value="1"/>
</dbReference>
<protein>
    <recommendedName>
        <fullName evidence="3">Lipoprotein</fullName>
    </recommendedName>
</protein>
<organism evidence="2">
    <name type="scientific">uncultured Sphingomonadaceae bacterium</name>
    <dbReference type="NCBI Taxonomy" id="169976"/>
    <lineage>
        <taxon>Bacteria</taxon>
        <taxon>Pseudomonadati</taxon>
        <taxon>Pseudomonadota</taxon>
        <taxon>Alphaproteobacteria</taxon>
        <taxon>Sphingomonadales</taxon>
        <taxon>Sphingomonadaceae</taxon>
        <taxon>environmental samples</taxon>
    </lineage>
</organism>
<feature type="signal peptide" evidence="1">
    <location>
        <begin position="1"/>
        <end position="18"/>
    </location>
</feature>
<name>A0A6J4SY72_9SPHN</name>
<evidence type="ECO:0008006" key="3">
    <source>
        <dbReference type="Google" id="ProtNLM"/>
    </source>
</evidence>
<dbReference type="AlphaFoldDB" id="A0A6J4SY72"/>
<accession>A0A6J4SY72</accession>
<proteinExistence type="predicted"/>
<evidence type="ECO:0000313" key="2">
    <source>
        <dbReference type="EMBL" id="CAA9508158.1"/>
    </source>
</evidence>
<dbReference type="Pfam" id="PF12915">
    <property type="entry name" value="DUF3833"/>
    <property type="match status" value="1"/>
</dbReference>
<feature type="chain" id="PRO_5027036215" description="Lipoprotein" evidence="1">
    <location>
        <begin position="19"/>
        <end position="176"/>
    </location>
</feature>